<name>A0A2G9TTW0_TELCI</name>
<dbReference type="GO" id="GO:0045053">
    <property type="term" value="P:protein retention in Golgi apparatus"/>
    <property type="evidence" value="ECO:0007669"/>
    <property type="project" value="TreeGrafter"/>
</dbReference>
<evidence type="ECO:0000256" key="2">
    <source>
        <dbReference type="SAM" id="MobiDB-lite"/>
    </source>
</evidence>
<protein>
    <submittedName>
        <fullName evidence="3">Uncharacterized protein</fullName>
    </submittedName>
</protein>
<accession>A0A2G9TTW0</accession>
<dbReference type="PANTHER" id="PTHR16166">
    <property type="entry name" value="VACUOLAR PROTEIN SORTING-ASSOCIATED PROTEIN VPS13"/>
    <property type="match status" value="1"/>
</dbReference>
<sequence>MLRVRDPSKPWLNMCVDTNPLDGKYDQSVQLAIAPVNLKYHAPAVNGAVDVFKPPESVKLNQLAAAAMSRYEEVVKARSVTGLAHAVENRSRLVLDIQIQPATIYVSEGGVYDSQKPTILADLGHLSITTVESDPNAIAHQDKLHQLMEKAYDKFRMKLSNVVLETDEEKKEDAKSESESESSKSTEQQVQLELDLHLDQIGLVVSRGDEVLCDVSIVRMGCKLQMRTFDMVVNAELGAIRVSMPMFKSLDPMRQNLYIIDNNEHEGSLMTLKFVQANPESPFFVSEYRSTEQAIDFKFRKLNIALHQEGLLELKLFGEKMQREITALQKGKEGQVEEAMETGRKLSRQVSQRY</sequence>
<evidence type="ECO:0000313" key="3">
    <source>
        <dbReference type="EMBL" id="PIO61367.1"/>
    </source>
</evidence>
<dbReference type="EMBL" id="KZ353727">
    <property type="protein sequence ID" value="PIO61367.1"/>
    <property type="molecule type" value="Genomic_DNA"/>
</dbReference>
<feature type="region of interest" description="Disordered" evidence="2">
    <location>
        <begin position="166"/>
        <end position="188"/>
    </location>
</feature>
<organism evidence="3 4">
    <name type="scientific">Teladorsagia circumcincta</name>
    <name type="common">Brown stomach worm</name>
    <name type="synonym">Ostertagia circumcincta</name>
    <dbReference type="NCBI Taxonomy" id="45464"/>
    <lineage>
        <taxon>Eukaryota</taxon>
        <taxon>Metazoa</taxon>
        <taxon>Ecdysozoa</taxon>
        <taxon>Nematoda</taxon>
        <taxon>Chromadorea</taxon>
        <taxon>Rhabditida</taxon>
        <taxon>Rhabditina</taxon>
        <taxon>Rhabditomorpha</taxon>
        <taxon>Strongyloidea</taxon>
        <taxon>Trichostrongylidae</taxon>
        <taxon>Teladorsagia</taxon>
    </lineage>
</organism>
<dbReference type="AlphaFoldDB" id="A0A2G9TTW0"/>
<reference evidence="3 4" key="1">
    <citation type="submission" date="2015-09" db="EMBL/GenBank/DDBJ databases">
        <title>Draft genome of the parasitic nematode Teladorsagia circumcincta isolate WARC Sus (inbred).</title>
        <authorList>
            <person name="Mitreva M."/>
        </authorList>
    </citation>
    <scope>NUCLEOTIDE SEQUENCE [LARGE SCALE GENOMIC DNA]</scope>
    <source>
        <strain evidence="3 4">S</strain>
    </source>
</reference>
<dbReference type="OrthoDB" id="428159at2759"/>
<comment type="similarity">
    <text evidence="1">Belongs to the VPS13 family.</text>
</comment>
<evidence type="ECO:0000256" key="1">
    <source>
        <dbReference type="ARBA" id="ARBA00006545"/>
    </source>
</evidence>
<proteinExistence type="inferred from homology"/>
<dbReference type="PANTHER" id="PTHR16166:SF93">
    <property type="entry name" value="INTERMEMBRANE LIPID TRANSFER PROTEIN VPS13"/>
    <property type="match status" value="1"/>
</dbReference>
<feature type="compositionally biased region" description="Basic and acidic residues" evidence="2">
    <location>
        <begin position="168"/>
        <end position="184"/>
    </location>
</feature>
<feature type="region of interest" description="Disordered" evidence="2">
    <location>
        <begin position="332"/>
        <end position="354"/>
    </location>
</feature>
<dbReference type="Proteomes" id="UP000230423">
    <property type="component" value="Unassembled WGS sequence"/>
</dbReference>
<gene>
    <name evidence="3" type="ORF">TELCIR_17111</name>
</gene>
<keyword evidence="4" id="KW-1185">Reference proteome</keyword>
<dbReference type="GO" id="GO:0006623">
    <property type="term" value="P:protein targeting to vacuole"/>
    <property type="evidence" value="ECO:0007669"/>
    <property type="project" value="TreeGrafter"/>
</dbReference>
<evidence type="ECO:0000313" key="4">
    <source>
        <dbReference type="Proteomes" id="UP000230423"/>
    </source>
</evidence>
<dbReference type="InterPro" id="IPR026847">
    <property type="entry name" value="VPS13"/>
</dbReference>